<dbReference type="GO" id="GO:0005524">
    <property type="term" value="F:ATP binding"/>
    <property type="evidence" value="ECO:0007669"/>
    <property type="project" value="UniProtKB-UniRule"/>
</dbReference>
<sequence length="542" mass="58010">MLLLGLVAGALVLAELAWAVRIVPEGSVVVVERHGRHTRLLRPGLNVIFPPFDRIRNRIDLREQVVPFPPQPVITRDNLVVNIDTVIYYQVTDARAATYEVASYIQAIEQLIVTTLRNIVGGMDLDRTLASRHEINAALRGVLDEVTGKWGIRVNRVELKAIEPSTSIQDSMEKQMRADRDKRAAILTAEGIRHSQILAAEAEKQSAILRAQAEVEVARIHRQAEADDAQPPRPGLPSQALASLRPYAPLAAPFAHEPLREDDPRQVGRYRLTARLGEGGMGTVYLGMSPGARQVAVKVVREELVSDPSFRRRFAREVDAARRVSGFHTAPVVDAGPEDTRPWLVTEYIPGPSLHEVLGIHGPLSAPTLRALALGVAEALEAIHACGIVHRDLKPGNILVSAAGPRVIDFGIARGAEATALTESDVVVGTRGFLAPEQLTGAPLSSAVDMYAFGMVLCHAGGAARHAEGTSLAGAARLLPADLASVATACLDHDPAGRPSPTEVLRSIGGADTGTPSDWLPPALRTLVDLHQAATVTAAPPA</sequence>
<dbReference type="PROSITE" id="PS01270">
    <property type="entry name" value="BAND_7"/>
    <property type="match status" value="1"/>
</dbReference>
<dbReference type="InterPro" id="IPR011009">
    <property type="entry name" value="Kinase-like_dom_sf"/>
</dbReference>
<evidence type="ECO:0000256" key="3">
    <source>
        <dbReference type="ARBA" id="ARBA00022692"/>
    </source>
</evidence>
<evidence type="ECO:0000256" key="8">
    <source>
        <dbReference type="PROSITE-ProRule" id="PRU10141"/>
    </source>
</evidence>
<keyword evidence="3" id="KW-0812">Transmembrane</keyword>
<dbReference type="InterPro" id="IPR050710">
    <property type="entry name" value="Band7/mec-2_domain"/>
</dbReference>
<dbReference type="InterPro" id="IPR001972">
    <property type="entry name" value="Stomatin_HflK_fam"/>
</dbReference>
<evidence type="ECO:0000256" key="5">
    <source>
        <dbReference type="ARBA" id="ARBA00022840"/>
    </source>
</evidence>
<feature type="domain" description="Protein kinase" evidence="9">
    <location>
        <begin position="270"/>
        <end position="520"/>
    </location>
</feature>
<dbReference type="SMART" id="SM00220">
    <property type="entry name" value="S_TKc"/>
    <property type="match status" value="1"/>
</dbReference>
<keyword evidence="7" id="KW-0472">Membrane</keyword>
<dbReference type="SUPFAM" id="SSF56112">
    <property type="entry name" value="Protein kinase-like (PK-like)"/>
    <property type="match status" value="1"/>
</dbReference>
<keyword evidence="6" id="KW-1133">Transmembrane helix</keyword>
<dbReference type="Pfam" id="PF01145">
    <property type="entry name" value="Band_7"/>
    <property type="match status" value="1"/>
</dbReference>
<dbReference type="PROSITE" id="PS00108">
    <property type="entry name" value="PROTEIN_KINASE_ST"/>
    <property type="match status" value="1"/>
</dbReference>
<dbReference type="Gene3D" id="1.10.510.10">
    <property type="entry name" value="Transferase(Phosphotransferase) domain 1"/>
    <property type="match status" value="1"/>
</dbReference>
<dbReference type="PRINTS" id="PR00721">
    <property type="entry name" value="STOMATIN"/>
</dbReference>
<evidence type="ECO:0000313" key="10">
    <source>
        <dbReference type="EMBL" id="GEB56364.1"/>
    </source>
</evidence>
<dbReference type="InterPro" id="IPR018080">
    <property type="entry name" value="Band_7/stomatin-like_CS"/>
</dbReference>
<reference evidence="10 11" key="1">
    <citation type="submission" date="2019-06" db="EMBL/GenBank/DDBJ databases">
        <title>Whole genome shotgun sequence of Streptomyces gardneri NBRC 12865.</title>
        <authorList>
            <person name="Hosoyama A."/>
            <person name="Uohara A."/>
            <person name="Ohji S."/>
            <person name="Ichikawa N."/>
        </authorList>
    </citation>
    <scope>NUCLEOTIDE SEQUENCE [LARGE SCALE GENOMIC DNA]</scope>
    <source>
        <strain evidence="10 11">NBRC 12865</strain>
    </source>
</reference>
<dbReference type="PROSITE" id="PS50011">
    <property type="entry name" value="PROTEIN_KINASE_DOM"/>
    <property type="match status" value="1"/>
</dbReference>
<keyword evidence="11" id="KW-1185">Reference proteome</keyword>
<dbReference type="SMART" id="SM00244">
    <property type="entry name" value="PHB"/>
    <property type="match status" value="1"/>
</dbReference>
<dbReference type="PANTHER" id="PTHR43327">
    <property type="entry name" value="STOMATIN-LIKE PROTEIN 2, MITOCHONDRIAL"/>
    <property type="match status" value="1"/>
</dbReference>
<dbReference type="GO" id="GO:0004672">
    <property type="term" value="F:protein kinase activity"/>
    <property type="evidence" value="ECO:0007669"/>
    <property type="project" value="InterPro"/>
</dbReference>
<dbReference type="InterPro" id="IPR000719">
    <property type="entry name" value="Prot_kinase_dom"/>
</dbReference>
<evidence type="ECO:0000256" key="6">
    <source>
        <dbReference type="ARBA" id="ARBA00022989"/>
    </source>
</evidence>
<dbReference type="PANTHER" id="PTHR43327:SF10">
    <property type="entry name" value="STOMATIN-LIKE PROTEIN 2, MITOCHONDRIAL"/>
    <property type="match status" value="1"/>
</dbReference>
<evidence type="ECO:0000259" key="9">
    <source>
        <dbReference type="PROSITE" id="PS50011"/>
    </source>
</evidence>
<dbReference type="Proteomes" id="UP000315226">
    <property type="component" value="Unassembled WGS sequence"/>
</dbReference>
<organism evidence="10 11">
    <name type="scientific">Streptomyces gardneri</name>
    <dbReference type="NCBI Taxonomy" id="66892"/>
    <lineage>
        <taxon>Bacteria</taxon>
        <taxon>Bacillati</taxon>
        <taxon>Actinomycetota</taxon>
        <taxon>Actinomycetes</taxon>
        <taxon>Kitasatosporales</taxon>
        <taxon>Streptomycetaceae</taxon>
        <taxon>Streptomyces</taxon>
    </lineage>
</organism>
<comment type="subcellular location">
    <subcellularLocation>
        <location evidence="1">Membrane</location>
        <topology evidence="1">Single-pass membrane protein</topology>
    </subcellularLocation>
</comment>
<gene>
    <name evidence="10" type="ORF">SGA01_19690</name>
</gene>
<dbReference type="InterPro" id="IPR001107">
    <property type="entry name" value="Band_7"/>
</dbReference>
<proteinExistence type="inferred from homology"/>
<dbReference type="PROSITE" id="PS00107">
    <property type="entry name" value="PROTEIN_KINASE_ATP"/>
    <property type="match status" value="1"/>
</dbReference>
<keyword evidence="4 8" id="KW-0547">Nucleotide-binding</keyword>
<evidence type="ECO:0000313" key="11">
    <source>
        <dbReference type="Proteomes" id="UP000315226"/>
    </source>
</evidence>
<dbReference type="Pfam" id="PF00069">
    <property type="entry name" value="Pkinase"/>
    <property type="match status" value="1"/>
</dbReference>
<keyword evidence="5 8" id="KW-0067">ATP-binding</keyword>
<name>A0A4Y3RFZ0_9ACTN</name>
<dbReference type="Gene3D" id="3.30.200.20">
    <property type="entry name" value="Phosphorylase Kinase, domain 1"/>
    <property type="match status" value="1"/>
</dbReference>
<dbReference type="SUPFAM" id="SSF117892">
    <property type="entry name" value="Band 7/SPFH domain"/>
    <property type="match status" value="1"/>
</dbReference>
<evidence type="ECO:0000256" key="4">
    <source>
        <dbReference type="ARBA" id="ARBA00022741"/>
    </source>
</evidence>
<dbReference type="InterPro" id="IPR036013">
    <property type="entry name" value="Band_7/SPFH_dom_sf"/>
</dbReference>
<evidence type="ECO:0000256" key="1">
    <source>
        <dbReference type="ARBA" id="ARBA00004167"/>
    </source>
</evidence>
<dbReference type="CDD" id="cd08829">
    <property type="entry name" value="SPFH_paraslipin"/>
    <property type="match status" value="1"/>
</dbReference>
<dbReference type="GO" id="GO:0005886">
    <property type="term" value="C:plasma membrane"/>
    <property type="evidence" value="ECO:0007669"/>
    <property type="project" value="UniProtKB-ARBA"/>
</dbReference>
<dbReference type="Gene3D" id="3.30.479.30">
    <property type="entry name" value="Band 7 domain"/>
    <property type="match status" value="1"/>
</dbReference>
<evidence type="ECO:0000256" key="2">
    <source>
        <dbReference type="ARBA" id="ARBA00008164"/>
    </source>
</evidence>
<dbReference type="InterPro" id="IPR017441">
    <property type="entry name" value="Protein_kinase_ATP_BS"/>
</dbReference>
<dbReference type="InterPro" id="IPR008271">
    <property type="entry name" value="Ser/Thr_kinase_AS"/>
</dbReference>
<dbReference type="CDD" id="cd14014">
    <property type="entry name" value="STKc_PknB_like"/>
    <property type="match status" value="1"/>
</dbReference>
<dbReference type="EMBL" id="BJMN01000011">
    <property type="protein sequence ID" value="GEB56364.1"/>
    <property type="molecule type" value="Genomic_DNA"/>
</dbReference>
<dbReference type="GO" id="GO:0098552">
    <property type="term" value="C:side of membrane"/>
    <property type="evidence" value="ECO:0007669"/>
    <property type="project" value="UniProtKB-ARBA"/>
</dbReference>
<feature type="binding site" evidence="8">
    <location>
        <position position="298"/>
    </location>
    <ligand>
        <name>ATP</name>
        <dbReference type="ChEBI" id="CHEBI:30616"/>
    </ligand>
</feature>
<dbReference type="FunFam" id="3.30.479.30:FF:000004">
    <property type="entry name" value="Putative membrane protease family, stomatin"/>
    <property type="match status" value="1"/>
</dbReference>
<protein>
    <recommendedName>
        <fullName evidence="9">Protein kinase domain-containing protein</fullName>
    </recommendedName>
</protein>
<comment type="caution">
    <text evidence="10">The sequence shown here is derived from an EMBL/GenBank/DDBJ whole genome shotgun (WGS) entry which is preliminary data.</text>
</comment>
<comment type="similarity">
    <text evidence="2">Belongs to the band 7/mec-2 family.</text>
</comment>
<accession>A0A4Y3RFZ0</accession>
<dbReference type="AlphaFoldDB" id="A0A4Y3RFZ0"/>
<evidence type="ECO:0000256" key="7">
    <source>
        <dbReference type="ARBA" id="ARBA00023136"/>
    </source>
</evidence>